<protein>
    <submittedName>
        <fullName evidence="1">Uncharacterized protein</fullName>
    </submittedName>
</protein>
<dbReference type="EMBL" id="CAJJDP010000019">
    <property type="protein sequence ID" value="CAD8147391.1"/>
    <property type="molecule type" value="Genomic_DNA"/>
</dbReference>
<organism evidence="1 2">
    <name type="scientific">Paramecium octaurelia</name>
    <dbReference type="NCBI Taxonomy" id="43137"/>
    <lineage>
        <taxon>Eukaryota</taxon>
        <taxon>Sar</taxon>
        <taxon>Alveolata</taxon>
        <taxon>Ciliophora</taxon>
        <taxon>Intramacronucleata</taxon>
        <taxon>Oligohymenophorea</taxon>
        <taxon>Peniculida</taxon>
        <taxon>Parameciidae</taxon>
        <taxon>Paramecium</taxon>
    </lineage>
</organism>
<reference evidence="1" key="1">
    <citation type="submission" date="2021-01" db="EMBL/GenBank/DDBJ databases">
        <authorList>
            <consortium name="Genoscope - CEA"/>
            <person name="William W."/>
        </authorList>
    </citation>
    <scope>NUCLEOTIDE SEQUENCE</scope>
</reference>
<comment type="caution">
    <text evidence="1">The sequence shown here is derived from an EMBL/GenBank/DDBJ whole genome shotgun (WGS) entry which is preliminary data.</text>
</comment>
<accession>A0A8S1T0P0</accession>
<sequence length="117" mass="14403">MRFVLTIQVEIYLVYYYKFQQNHHYNCIQKRALHNQVDKFSHQLQESKGLLNYKKHKPQLCTLNIILLSYRRINCKLSQKLNLHQFYNTLHLRLYRICTLYKQIWEVYLQPIACLLL</sequence>
<dbReference type="Proteomes" id="UP000683925">
    <property type="component" value="Unassembled WGS sequence"/>
</dbReference>
<gene>
    <name evidence="1" type="ORF">POCTA_138.1.T0190412</name>
</gene>
<keyword evidence="2" id="KW-1185">Reference proteome</keyword>
<evidence type="ECO:0000313" key="2">
    <source>
        <dbReference type="Proteomes" id="UP000683925"/>
    </source>
</evidence>
<name>A0A8S1T0P0_PAROT</name>
<evidence type="ECO:0000313" key="1">
    <source>
        <dbReference type="EMBL" id="CAD8147391.1"/>
    </source>
</evidence>
<dbReference type="AlphaFoldDB" id="A0A8S1T0P0"/>
<proteinExistence type="predicted"/>